<evidence type="ECO:0000313" key="3">
    <source>
        <dbReference type="EMBL" id="MBI5169189.1"/>
    </source>
</evidence>
<dbReference type="AlphaFoldDB" id="A0A933SBC5"/>
<reference evidence="3" key="1">
    <citation type="submission" date="2020-07" db="EMBL/GenBank/DDBJ databases">
        <title>Huge and variable diversity of episymbiotic CPR bacteria and DPANN archaea in groundwater ecosystems.</title>
        <authorList>
            <person name="He C.Y."/>
            <person name="Keren R."/>
            <person name="Whittaker M."/>
            <person name="Farag I.F."/>
            <person name="Doudna J."/>
            <person name="Cate J.H.D."/>
            <person name="Banfield J.F."/>
        </authorList>
    </citation>
    <scope>NUCLEOTIDE SEQUENCE</scope>
    <source>
        <strain evidence="3">NC_groundwater_1813_Pr3_B-0.1um_71_17</strain>
    </source>
</reference>
<gene>
    <name evidence="3" type="ORF">HZA61_06850</name>
</gene>
<dbReference type="EMBL" id="JACRIW010000045">
    <property type="protein sequence ID" value="MBI5169189.1"/>
    <property type="molecule type" value="Genomic_DNA"/>
</dbReference>
<comment type="caution">
    <text evidence="3">The sequence shown here is derived from an EMBL/GenBank/DDBJ whole genome shotgun (WGS) entry which is preliminary data.</text>
</comment>
<evidence type="ECO:0000256" key="1">
    <source>
        <dbReference type="SAM" id="MobiDB-lite"/>
    </source>
</evidence>
<keyword evidence="2" id="KW-0732">Signal</keyword>
<proteinExistence type="predicted"/>
<accession>A0A933SBC5</accession>
<feature type="chain" id="PRO_5037381796" evidence="2">
    <location>
        <begin position="30"/>
        <end position="108"/>
    </location>
</feature>
<feature type="signal peptide" evidence="2">
    <location>
        <begin position="1"/>
        <end position="29"/>
    </location>
</feature>
<dbReference type="Proteomes" id="UP000696931">
    <property type="component" value="Unassembled WGS sequence"/>
</dbReference>
<sequence length="108" mass="12024">MKKFNRSWGKTVFAWLIVLSLTAPTLALAWTPGGEKPIDNGDEPSQPGMEAVGDPSDGTSGAPRRAELELSTTIELLLSHYLRMHVDERLLGFIARRAHVRSWEIPTR</sequence>
<protein>
    <submittedName>
        <fullName evidence="3">Uncharacterized protein</fullName>
    </submittedName>
</protein>
<feature type="region of interest" description="Disordered" evidence="1">
    <location>
        <begin position="32"/>
        <end position="65"/>
    </location>
</feature>
<evidence type="ECO:0000313" key="4">
    <source>
        <dbReference type="Proteomes" id="UP000696931"/>
    </source>
</evidence>
<evidence type="ECO:0000256" key="2">
    <source>
        <dbReference type="SAM" id="SignalP"/>
    </source>
</evidence>
<organism evidence="3 4">
    <name type="scientific">Eiseniibacteriota bacterium</name>
    <dbReference type="NCBI Taxonomy" id="2212470"/>
    <lineage>
        <taxon>Bacteria</taxon>
        <taxon>Candidatus Eiseniibacteriota</taxon>
    </lineage>
</organism>
<name>A0A933SBC5_UNCEI</name>